<feature type="region of interest" description="Disordered" evidence="10">
    <location>
        <begin position="211"/>
        <end position="232"/>
    </location>
</feature>
<gene>
    <name evidence="13" type="ORF">CARUB_v10023731mg</name>
</gene>
<feature type="domain" description="OB" evidence="11">
    <location>
        <begin position="95"/>
        <end position="170"/>
    </location>
</feature>
<dbReference type="SUPFAM" id="SSF50249">
    <property type="entry name" value="Nucleic acid-binding proteins"/>
    <property type="match status" value="1"/>
</dbReference>
<comment type="function">
    <text evidence="9">Component of the replication protein A complex (RPA) required for DNA recombination, repair and replication. The activity of RPA is mediated by single-stranded DNA binding and protein interactions. Required fo cell division in meristems. Involved in the maintenance of transcriptional epigenetic gene silencing (TGS) at specific loci (including some transposons) by regulating histone H3 acetylation, 'Lys-4' and 'Lys-9' methylation.</text>
</comment>
<dbReference type="GO" id="GO:0006289">
    <property type="term" value="P:nucleotide-excision repair"/>
    <property type="evidence" value="ECO:0007669"/>
    <property type="project" value="TreeGrafter"/>
</dbReference>
<accession>R0HU46</accession>
<dbReference type="PIRSF" id="PIRSF036949">
    <property type="entry name" value="RPA32"/>
    <property type="match status" value="1"/>
</dbReference>
<evidence type="ECO:0000256" key="6">
    <source>
        <dbReference type="ARBA" id="ARBA00023172"/>
    </source>
</evidence>
<evidence type="ECO:0000313" key="14">
    <source>
        <dbReference type="Proteomes" id="UP000029121"/>
    </source>
</evidence>
<evidence type="ECO:0000256" key="9">
    <source>
        <dbReference type="ARBA" id="ARBA00057177"/>
    </source>
</evidence>
<keyword evidence="7" id="KW-0234">DNA repair</keyword>
<dbReference type="GO" id="GO:0003697">
    <property type="term" value="F:single-stranded DNA binding"/>
    <property type="evidence" value="ECO:0007669"/>
    <property type="project" value="TreeGrafter"/>
</dbReference>
<organism evidence="13 14">
    <name type="scientific">Capsella rubella</name>
    <dbReference type="NCBI Taxonomy" id="81985"/>
    <lineage>
        <taxon>Eukaryota</taxon>
        <taxon>Viridiplantae</taxon>
        <taxon>Streptophyta</taxon>
        <taxon>Embryophyta</taxon>
        <taxon>Tracheophyta</taxon>
        <taxon>Spermatophyta</taxon>
        <taxon>Magnoliopsida</taxon>
        <taxon>eudicotyledons</taxon>
        <taxon>Gunneridae</taxon>
        <taxon>Pentapetalae</taxon>
        <taxon>rosids</taxon>
        <taxon>malvids</taxon>
        <taxon>Brassicales</taxon>
        <taxon>Brassicaceae</taxon>
        <taxon>Camelineae</taxon>
        <taxon>Capsella</taxon>
    </lineage>
</organism>
<evidence type="ECO:0000259" key="11">
    <source>
        <dbReference type="Pfam" id="PF01336"/>
    </source>
</evidence>
<dbReference type="Proteomes" id="UP000029121">
    <property type="component" value="Unassembled WGS sequence"/>
</dbReference>
<dbReference type="Gene3D" id="1.10.10.10">
    <property type="entry name" value="Winged helix-like DNA-binding domain superfamily/Winged helix DNA-binding domain"/>
    <property type="match status" value="1"/>
</dbReference>
<evidence type="ECO:0000256" key="3">
    <source>
        <dbReference type="ARBA" id="ARBA00022705"/>
    </source>
</evidence>
<feature type="non-terminal residue" evidence="13">
    <location>
        <position position="1"/>
    </location>
</feature>
<dbReference type="STRING" id="81985.R0HU46"/>
<evidence type="ECO:0000256" key="7">
    <source>
        <dbReference type="ARBA" id="ARBA00023204"/>
    </source>
</evidence>
<dbReference type="InterPro" id="IPR014646">
    <property type="entry name" value="Rfa2/RPA32"/>
</dbReference>
<dbReference type="Pfam" id="PF01336">
    <property type="entry name" value="tRNA_anti-codon"/>
    <property type="match status" value="1"/>
</dbReference>
<keyword evidence="6" id="KW-0233">DNA recombination</keyword>
<keyword evidence="14" id="KW-1185">Reference proteome</keyword>
<dbReference type="InterPro" id="IPR012340">
    <property type="entry name" value="NA-bd_OB-fold"/>
</dbReference>
<feature type="domain" description="Replication protein A C-terminal" evidence="12">
    <location>
        <begin position="185"/>
        <end position="292"/>
    </location>
</feature>
<dbReference type="PANTHER" id="PTHR13989">
    <property type="entry name" value="REPLICATION PROTEIN A-RELATED"/>
    <property type="match status" value="1"/>
</dbReference>
<dbReference type="InterPro" id="IPR036388">
    <property type="entry name" value="WH-like_DNA-bd_sf"/>
</dbReference>
<dbReference type="CDD" id="cd04478">
    <property type="entry name" value="RPA2_DBD_D"/>
    <property type="match status" value="1"/>
</dbReference>
<dbReference type="InterPro" id="IPR014892">
    <property type="entry name" value="RPA_C"/>
</dbReference>
<evidence type="ECO:0000313" key="13">
    <source>
        <dbReference type="EMBL" id="EOA27593.1"/>
    </source>
</evidence>
<evidence type="ECO:0000256" key="2">
    <source>
        <dbReference type="ARBA" id="ARBA00007815"/>
    </source>
</evidence>
<dbReference type="FunFam" id="1.10.10.10:FF:000168">
    <property type="entry name" value="Replication protein A 32 kDa subunit"/>
    <property type="match status" value="1"/>
</dbReference>
<comment type="similarity">
    <text evidence="2">Belongs to the replication factor A protein 2 family.</text>
</comment>
<dbReference type="GO" id="GO:0006260">
    <property type="term" value="P:DNA replication"/>
    <property type="evidence" value="ECO:0007669"/>
    <property type="project" value="UniProtKB-KW"/>
</dbReference>
<comment type="subcellular location">
    <subcellularLocation>
        <location evidence="1">Nucleus</location>
    </subcellularLocation>
</comment>
<dbReference type="InterPro" id="IPR004365">
    <property type="entry name" value="NA-bd_OB_tRNA"/>
</dbReference>
<dbReference type="InterPro" id="IPR040260">
    <property type="entry name" value="RFA2-like"/>
</dbReference>
<keyword evidence="5" id="KW-0238">DNA-binding</keyword>
<evidence type="ECO:0000256" key="1">
    <source>
        <dbReference type="ARBA" id="ARBA00004123"/>
    </source>
</evidence>
<sequence length="300" mass="33175">TYSNPKSLLKISLGFPIRELQKMFSSSQFEPNSAFSGGGFMSSQPSQAYESSSSAAKNREFQGLVPVTVKQITECFQSGGEKSGLVINGISLTNVSLVGLVCDKDVSKVTEVRFTLDDGTGRIDCKRWVNETFDAREMESVSDGTYVRLNGHLKTFQGKTQLLVFSVRPIMDFNQVTFHYIECIHFYSQNSESKGQQVGDVTQSVSTTFQGGSNTNQAAPLNPVVSSQNDGNGRKNIDDMILDYLKQPACTARQQGIHIDEIAQQLKIPKNKLESVIQSLEGDGLIYSTIDEYHFKHVEL</sequence>
<dbReference type="InterPro" id="IPR036390">
    <property type="entry name" value="WH_DNA-bd_sf"/>
</dbReference>
<dbReference type="SUPFAM" id="SSF46785">
    <property type="entry name" value="Winged helix' DNA-binding domain"/>
    <property type="match status" value="1"/>
</dbReference>
<evidence type="ECO:0000256" key="8">
    <source>
        <dbReference type="ARBA" id="ARBA00023242"/>
    </source>
</evidence>
<dbReference type="AlphaFoldDB" id="R0HU46"/>
<dbReference type="Pfam" id="PF08784">
    <property type="entry name" value="RPA_C"/>
    <property type="match status" value="1"/>
</dbReference>
<feature type="compositionally biased region" description="Polar residues" evidence="10">
    <location>
        <begin position="211"/>
        <end position="231"/>
    </location>
</feature>
<evidence type="ECO:0000259" key="12">
    <source>
        <dbReference type="Pfam" id="PF08784"/>
    </source>
</evidence>
<reference evidence="14" key="1">
    <citation type="journal article" date="2013" name="Nat. Genet.">
        <title>The Capsella rubella genome and the genomic consequences of rapid mating system evolution.</title>
        <authorList>
            <person name="Slotte T."/>
            <person name="Hazzouri K.M."/>
            <person name="Agren J.A."/>
            <person name="Koenig D."/>
            <person name="Maumus F."/>
            <person name="Guo Y.L."/>
            <person name="Steige K."/>
            <person name="Platts A.E."/>
            <person name="Escobar J.S."/>
            <person name="Newman L.K."/>
            <person name="Wang W."/>
            <person name="Mandakova T."/>
            <person name="Vello E."/>
            <person name="Smith L.M."/>
            <person name="Henz S.R."/>
            <person name="Steffen J."/>
            <person name="Takuno S."/>
            <person name="Brandvain Y."/>
            <person name="Coop G."/>
            <person name="Andolfatto P."/>
            <person name="Hu T.T."/>
            <person name="Blanchette M."/>
            <person name="Clark R.M."/>
            <person name="Quesneville H."/>
            <person name="Nordborg M."/>
            <person name="Gaut B.S."/>
            <person name="Lysak M.A."/>
            <person name="Jenkins J."/>
            <person name="Grimwood J."/>
            <person name="Chapman J."/>
            <person name="Prochnik S."/>
            <person name="Shu S."/>
            <person name="Rokhsar D."/>
            <person name="Schmutz J."/>
            <person name="Weigel D."/>
            <person name="Wright S.I."/>
        </authorList>
    </citation>
    <scope>NUCLEOTIDE SEQUENCE [LARGE SCALE GENOMIC DNA]</scope>
    <source>
        <strain evidence="14">cv. Monte Gargano</strain>
    </source>
</reference>
<evidence type="ECO:0000256" key="4">
    <source>
        <dbReference type="ARBA" id="ARBA00022763"/>
    </source>
</evidence>
<dbReference type="GO" id="GO:0005662">
    <property type="term" value="C:DNA replication factor A complex"/>
    <property type="evidence" value="ECO:0007669"/>
    <property type="project" value="TreeGrafter"/>
</dbReference>
<dbReference type="PANTHER" id="PTHR13989:SF34">
    <property type="entry name" value="REPLICATION PROTEIN A 32 KDA SUBUNIT A"/>
    <property type="match status" value="1"/>
</dbReference>
<dbReference type="KEGG" id="crb:17888859"/>
<dbReference type="GO" id="GO:0000724">
    <property type="term" value="P:double-strand break repair via homologous recombination"/>
    <property type="evidence" value="ECO:0007669"/>
    <property type="project" value="TreeGrafter"/>
</dbReference>
<keyword evidence="3" id="KW-0235">DNA replication</keyword>
<evidence type="ECO:0000256" key="10">
    <source>
        <dbReference type="SAM" id="MobiDB-lite"/>
    </source>
</evidence>
<proteinExistence type="inferred from homology"/>
<evidence type="ECO:0008006" key="15">
    <source>
        <dbReference type="Google" id="ProtNLM"/>
    </source>
</evidence>
<dbReference type="eggNOG" id="KOG3108">
    <property type="taxonomic scope" value="Eukaryota"/>
</dbReference>
<dbReference type="OrthoDB" id="25571at2759"/>
<name>R0HU46_9BRAS</name>
<dbReference type="Gene3D" id="2.40.50.140">
    <property type="entry name" value="Nucleic acid-binding proteins"/>
    <property type="match status" value="1"/>
</dbReference>
<keyword evidence="8" id="KW-0539">Nucleus</keyword>
<dbReference type="FunFam" id="2.40.50.140:FF:000184">
    <property type="entry name" value="replication protein A 32 kDa subunit A-like"/>
    <property type="match status" value="1"/>
</dbReference>
<dbReference type="GO" id="GO:0035861">
    <property type="term" value="C:site of double-strand break"/>
    <property type="evidence" value="ECO:0007669"/>
    <property type="project" value="TreeGrafter"/>
</dbReference>
<dbReference type="GO" id="GO:0000781">
    <property type="term" value="C:chromosome, telomeric region"/>
    <property type="evidence" value="ECO:0007669"/>
    <property type="project" value="TreeGrafter"/>
</dbReference>
<protein>
    <recommendedName>
        <fullName evidence="15">Replication protein A C-terminal domain-containing protein</fullName>
    </recommendedName>
</protein>
<evidence type="ECO:0000256" key="5">
    <source>
        <dbReference type="ARBA" id="ARBA00023125"/>
    </source>
</evidence>
<dbReference type="EMBL" id="KB870808">
    <property type="protein sequence ID" value="EOA27593.1"/>
    <property type="molecule type" value="Genomic_DNA"/>
</dbReference>
<keyword evidence="4" id="KW-0227">DNA damage</keyword>